<dbReference type="Proteomes" id="UP000821853">
    <property type="component" value="Chromosome 1"/>
</dbReference>
<feature type="transmembrane region" description="Helical" evidence="1">
    <location>
        <begin position="62"/>
        <end position="83"/>
    </location>
</feature>
<organism evidence="2 3">
    <name type="scientific">Haemaphysalis longicornis</name>
    <name type="common">Bush tick</name>
    <dbReference type="NCBI Taxonomy" id="44386"/>
    <lineage>
        <taxon>Eukaryota</taxon>
        <taxon>Metazoa</taxon>
        <taxon>Ecdysozoa</taxon>
        <taxon>Arthropoda</taxon>
        <taxon>Chelicerata</taxon>
        <taxon>Arachnida</taxon>
        <taxon>Acari</taxon>
        <taxon>Parasitiformes</taxon>
        <taxon>Ixodida</taxon>
        <taxon>Ixodoidea</taxon>
        <taxon>Ixodidae</taxon>
        <taxon>Haemaphysalinae</taxon>
        <taxon>Haemaphysalis</taxon>
    </lineage>
</organism>
<keyword evidence="3" id="KW-1185">Reference proteome</keyword>
<sequence length="221" mass="24535">MGGRLLAFNSQVQLTHGAKREASSWRNPFTVFGRKTPEAHARCDGLNPSQDRLVYSSGLHGYMLLASIATTGLAAGCVCYVGYSRYLSWSPATQRKGTRDVMWGEMSSTEKGVMQGITATYVLFSLYFLRCLPVRIYYNKSQQVFRMVFQGILPGLHTSKNFKPGALEPVRGSADSSIAHLLGKLRVKGGRQRFIIFEDRFAILAFYNVLAGYDSVDALPD</sequence>
<keyword evidence="1" id="KW-0812">Transmembrane</keyword>
<keyword evidence="1" id="KW-1133">Transmembrane helix</keyword>
<comment type="caution">
    <text evidence="2">The sequence shown here is derived from an EMBL/GenBank/DDBJ whole genome shotgun (WGS) entry which is preliminary data.</text>
</comment>
<evidence type="ECO:0000313" key="2">
    <source>
        <dbReference type="EMBL" id="KAH9362158.1"/>
    </source>
</evidence>
<accession>A0A9J6F7M0</accession>
<keyword evidence="1" id="KW-0472">Membrane</keyword>
<dbReference type="AlphaFoldDB" id="A0A9J6F7M0"/>
<dbReference type="EMBL" id="JABSTR010000001">
    <property type="protein sequence ID" value="KAH9362158.1"/>
    <property type="molecule type" value="Genomic_DNA"/>
</dbReference>
<dbReference type="VEuPathDB" id="VectorBase:HLOH_057788"/>
<evidence type="ECO:0000256" key="1">
    <source>
        <dbReference type="SAM" id="Phobius"/>
    </source>
</evidence>
<dbReference type="OMA" id="NMELSPM"/>
<feature type="transmembrane region" description="Helical" evidence="1">
    <location>
        <begin position="112"/>
        <end position="132"/>
    </location>
</feature>
<evidence type="ECO:0000313" key="3">
    <source>
        <dbReference type="Proteomes" id="UP000821853"/>
    </source>
</evidence>
<dbReference type="OrthoDB" id="6482441at2759"/>
<proteinExistence type="predicted"/>
<protein>
    <submittedName>
        <fullName evidence="2">Uncharacterized protein</fullName>
    </submittedName>
</protein>
<gene>
    <name evidence="2" type="ORF">HPB48_002136</name>
</gene>
<reference evidence="2 3" key="1">
    <citation type="journal article" date="2020" name="Cell">
        <title>Large-Scale Comparative Analyses of Tick Genomes Elucidate Their Genetic Diversity and Vector Capacities.</title>
        <authorList>
            <consortium name="Tick Genome and Microbiome Consortium (TIGMIC)"/>
            <person name="Jia N."/>
            <person name="Wang J."/>
            <person name="Shi W."/>
            <person name="Du L."/>
            <person name="Sun Y."/>
            <person name="Zhan W."/>
            <person name="Jiang J.F."/>
            <person name="Wang Q."/>
            <person name="Zhang B."/>
            <person name="Ji P."/>
            <person name="Bell-Sakyi L."/>
            <person name="Cui X.M."/>
            <person name="Yuan T.T."/>
            <person name="Jiang B.G."/>
            <person name="Yang W.F."/>
            <person name="Lam T.T."/>
            <person name="Chang Q.C."/>
            <person name="Ding S.J."/>
            <person name="Wang X.J."/>
            <person name="Zhu J.G."/>
            <person name="Ruan X.D."/>
            <person name="Zhao L."/>
            <person name="Wei J.T."/>
            <person name="Ye R.Z."/>
            <person name="Que T.C."/>
            <person name="Du C.H."/>
            <person name="Zhou Y.H."/>
            <person name="Cheng J.X."/>
            <person name="Dai P.F."/>
            <person name="Guo W.B."/>
            <person name="Han X.H."/>
            <person name="Huang E.J."/>
            <person name="Li L.F."/>
            <person name="Wei W."/>
            <person name="Gao Y.C."/>
            <person name="Liu J.Z."/>
            <person name="Shao H.Z."/>
            <person name="Wang X."/>
            <person name="Wang C.C."/>
            <person name="Yang T.C."/>
            <person name="Huo Q.B."/>
            <person name="Li W."/>
            <person name="Chen H.Y."/>
            <person name="Chen S.E."/>
            <person name="Zhou L.G."/>
            <person name="Ni X.B."/>
            <person name="Tian J.H."/>
            <person name="Sheng Y."/>
            <person name="Liu T."/>
            <person name="Pan Y.S."/>
            <person name="Xia L.Y."/>
            <person name="Li J."/>
            <person name="Zhao F."/>
            <person name="Cao W.C."/>
        </authorList>
    </citation>
    <scope>NUCLEOTIDE SEQUENCE [LARGE SCALE GENOMIC DNA]</scope>
    <source>
        <strain evidence="2">HaeL-2018</strain>
    </source>
</reference>
<name>A0A9J6F7M0_HAELO</name>